<evidence type="ECO:0000313" key="6">
    <source>
        <dbReference type="Proteomes" id="UP001497623"/>
    </source>
</evidence>
<dbReference type="InterPro" id="IPR036568">
    <property type="entry name" value="GGCT-like_sf"/>
</dbReference>
<comment type="similarity">
    <text evidence="1">Belongs to the gamma-glutamylcyclotransferase family. ChaC subfamily.</text>
</comment>
<dbReference type="GO" id="GO:0061928">
    <property type="term" value="F:glutathione specific gamma-glutamylcyclotransferase activity"/>
    <property type="evidence" value="ECO:0007669"/>
    <property type="project" value="UniProtKB-EC"/>
</dbReference>
<dbReference type="AlphaFoldDB" id="A0AAV2RSG7"/>
<comment type="caution">
    <text evidence="5">The sequence shown here is derived from an EMBL/GenBank/DDBJ whole genome shotgun (WGS) entry which is preliminary data.</text>
</comment>
<proteinExistence type="inferred from homology"/>
<dbReference type="EMBL" id="CAXKWB010029655">
    <property type="protein sequence ID" value="CAL4136041.1"/>
    <property type="molecule type" value="Genomic_DNA"/>
</dbReference>
<dbReference type="Gene3D" id="3.10.490.10">
    <property type="entry name" value="Gamma-glutamyl cyclotransferase-like"/>
    <property type="match status" value="1"/>
</dbReference>
<dbReference type="EC" id="4.3.2.7" evidence="2"/>
<reference evidence="5 6" key="1">
    <citation type="submission" date="2024-05" db="EMBL/GenBank/DDBJ databases">
        <authorList>
            <person name="Wallberg A."/>
        </authorList>
    </citation>
    <scope>NUCLEOTIDE SEQUENCE [LARGE SCALE GENOMIC DNA]</scope>
</reference>
<keyword evidence="3" id="KW-0456">Lyase</keyword>
<dbReference type="InterPro" id="IPR013024">
    <property type="entry name" value="GGCT-like"/>
</dbReference>
<dbReference type="Pfam" id="PF04752">
    <property type="entry name" value="ChaC"/>
    <property type="match status" value="1"/>
</dbReference>
<evidence type="ECO:0000256" key="1">
    <source>
        <dbReference type="ARBA" id="ARBA00009662"/>
    </source>
</evidence>
<evidence type="ECO:0000256" key="3">
    <source>
        <dbReference type="ARBA" id="ARBA00023239"/>
    </source>
</evidence>
<sequence>MGIFKASTSLWVFGYGSLCWHPGFAYGASAIGHIKGYLRRFWQGNTTHRGEPGKPGRVATLVEEKDGSTWGVAYELKGEAALQYLMNREVSLGGYTTAVVPFYPREGDRRDIPSSIPVLLYVATPASKDWVGTAPLHEIATQIAGAKGPSGHNVEYLLRLAEFMREQVPEGYDEHLATLEILVRMRIKEGNMCMKTLMGEGGSGFDPAAAMLAEAGGAEGQAAEPEERRDTFQFSAKLPPKNLRCANL</sequence>
<comment type="catalytic activity">
    <reaction evidence="4">
        <text>glutathione = L-cysteinylglycine + 5-oxo-L-proline</text>
        <dbReference type="Rhea" id="RHEA:47724"/>
        <dbReference type="ChEBI" id="CHEBI:57925"/>
        <dbReference type="ChEBI" id="CHEBI:58402"/>
        <dbReference type="ChEBI" id="CHEBI:61694"/>
        <dbReference type="EC" id="4.3.2.7"/>
    </reaction>
</comment>
<dbReference type="GO" id="GO:0005737">
    <property type="term" value="C:cytoplasm"/>
    <property type="evidence" value="ECO:0007669"/>
    <property type="project" value="TreeGrafter"/>
</dbReference>
<evidence type="ECO:0000313" key="5">
    <source>
        <dbReference type="EMBL" id="CAL4136041.1"/>
    </source>
</evidence>
<dbReference type="GO" id="GO:0006751">
    <property type="term" value="P:glutathione catabolic process"/>
    <property type="evidence" value="ECO:0007669"/>
    <property type="project" value="InterPro"/>
</dbReference>
<dbReference type="SUPFAM" id="SSF110857">
    <property type="entry name" value="Gamma-glutamyl cyclotransferase-like"/>
    <property type="match status" value="1"/>
</dbReference>
<organism evidence="5 6">
    <name type="scientific">Meganyctiphanes norvegica</name>
    <name type="common">Northern krill</name>
    <name type="synonym">Thysanopoda norvegica</name>
    <dbReference type="NCBI Taxonomy" id="48144"/>
    <lineage>
        <taxon>Eukaryota</taxon>
        <taxon>Metazoa</taxon>
        <taxon>Ecdysozoa</taxon>
        <taxon>Arthropoda</taxon>
        <taxon>Crustacea</taxon>
        <taxon>Multicrustacea</taxon>
        <taxon>Malacostraca</taxon>
        <taxon>Eumalacostraca</taxon>
        <taxon>Eucarida</taxon>
        <taxon>Euphausiacea</taxon>
        <taxon>Euphausiidae</taxon>
        <taxon>Meganyctiphanes</taxon>
    </lineage>
</organism>
<protein>
    <recommendedName>
        <fullName evidence="2">glutathione-specific gamma-glutamylcyclotransferase</fullName>
        <ecNumber evidence="2">4.3.2.7</ecNumber>
    </recommendedName>
</protein>
<name>A0AAV2RSG7_MEGNR</name>
<accession>A0AAV2RSG7</accession>
<dbReference type="Proteomes" id="UP001497623">
    <property type="component" value="Unassembled WGS sequence"/>
</dbReference>
<keyword evidence="6" id="KW-1185">Reference proteome</keyword>
<feature type="non-terminal residue" evidence="5">
    <location>
        <position position="248"/>
    </location>
</feature>
<dbReference type="PANTHER" id="PTHR12192:SF26">
    <property type="entry name" value="GLUTATHIONE-SPECIFIC GAMMA-GLUTAMYLCYCLOTRANSFERASE 1"/>
    <property type="match status" value="1"/>
</dbReference>
<evidence type="ECO:0000256" key="4">
    <source>
        <dbReference type="ARBA" id="ARBA00048073"/>
    </source>
</evidence>
<evidence type="ECO:0000256" key="2">
    <source>
        <dbReference type="ARBA" id="ARBA00012344"/>
    </source>
</evidence>
<dbReference type="InterPro" id="IPR006840">
    <property type="entry name" value="ChaC"/>
</dbReference>
<gene>
    <name evidence="5" type="ORF">MNOR_LOCUS27750</name>
</gene>
<dbReference type="CDD" id="cd06661">
    <property type="entry name" value="GGCT_like"/>
    <property type="match status" value="1"/>
</dbReference>
<dbReference type="PANTHER" id="PTHR12192">
    <property type="entry name" value="CATION TRANSPORT PROTEIN CHAC-RELATED"/>
    <property type="match status" value="1"/>
</dbReference>